<accession>A0A193C0J7</accession>
<keyword evidence="2" id="KW-0378">Hydrolase</keyword>
<dbReference type="Proteomes" id="UP000093695">
    <property type="component" value="Chromosome"/>
</dbReference>
<name>A0A193C0J7_AMYOR</name>
<proteinExistence type="predicted"/>
<evidence type="ECO:0000259" key="1">
    <source>
        <dbReference type="Pfam" id="PF13354"/>
    </source>
</evidence>
<protein>
    <submittedName>
        <fullName evidence="2">Serine hydrolase</fullName>
    </submittedName>
</protein>
<dbReference type="STRING" id="31958.SD37_21660"/>
<dbReference type="GO" id="GO:0030655">
    <property type="term" value="P:beta-lactam antibiotic catabolic process"/>
    <property type="evidence" value="ECO:0007669"/>
    <property type="project" value="InterPro"/>
</dbReference>
<organism evidence="2 3">
    <name type="scientific">Amycolatopsis orientalis</name>
    <name type="common">Nocardia orientalis</name>
    <dbReference type="NCBI Taxonomy" id="31958"/>
    <lineage>
        <taxon>Bacteria</taxon>
        <taxon>Bacillati</taxon>
        <taxon>Actinomycetota</taxon>
        <taxon>Actinomycetes</taxon>
        <taxon>Pseudonocardiales</taxon>
        <taxon>Pseudonocardiaceae</taxon>
        <taxon>Amycolatopsis</taxon>
    </lineage>
</organism>
<dbReference type="PANTHER" id="PTHR35333">
    <property type="entry name" value="BETA-LACTAMASE"/>
    <property type="match status" value="1"/>
</dbReference>
<dbReference type="eggNOG" id="COG2367">
    <property type="taxonomic scope" value="Bacteria"/>
</dbReference>
<dbReference type="InterPro" id="IPR000871">
    <property type="entry name" value="Beta-lactam_class-A"/>
</dbReference>
<dbReference type="Gene3D" id="3.40.710.10">
    <property type="entry name" value="DD-peptidase/beta-lactamase superfamily"/>
    <property type="match status" value="1"/>
</dbReference>
<dbReference type="GO" id="GO:0008800">
    <property type="term" value="F:beta-lactamase activity"/>
    <property type="evidence" value="ECO:0007669"/>
    <property type="project" value="InterPro"/>
</dbReference>
<keyword evidence="3" id="KW-1185">Reference proteome</keyword>
<evidence type="ECO:0000313" key="3">
    <source>
        <dbReference type="Proteomes" id="UP000093695"/>
    </source>
</evidence>
<dbReference type="InterPro" id="IPR045155">
    <property type="entry name" value="Beta-lactam_cat"/>
</dbReference>
<evidence type="ECO:0000313" key="2">
    <source>
        <dbReference type="EMBL" id="ANN17997.1"/>
    </source>
</evidence>
<dbReference type="RefSeq" id="WP_044856441.1">
    <property type="nucleotide sequence ID" value="NZ_CP016174.1"/>
</dbReference>
<dbReference type="PANTHER" id="PTHR35333:SF3">
    <property type="entry name" value="BETA-LACTAMASE-TYPE TRANSPEPTIDASE FOLD CONTAINING PROTEIN"/>
    <property type="match status" value="1"/>
</dbReference>
<dbReference type="Pfam" id="PF13354">
    <property type="entry name" value="Beta-lactamase2"/>
    <property type="match status" value="1"/>
</dbReference>
<dbReference type="AlphaFoldDB" id="A0A193C0J7"/>
<dbReference type="SUPFAM" id="SSF56601">
    <property type="entry name" value="beta-lactamase/transpeptidase-like"/>
    <property type="match status" value="1"/>
</dbReference>
<dbReference type="GO" id="GO:0046677">
    <property type="term" value="P:response to antibiotic"/>
    <property type="evidence" value="ECO:0007669"/>
    <property type="project" value="InterPro"/>
</dbReference>
<dbReference type="KEGG" id="aori:SD37_21660"/>
<feature type="domain" description="Beta-lactamase class A catalytic" evidence="1">
    <location>
        <begin position="25"/>
        <end position="268"/>
    </location>
</feature>
<dbReference type="InterPro" id="IPR012338">
    <property type="entry name" value="Beta-lactam/transpept-like"/>
</dbReference>
<reference evidence="2 3" key="1">
    <citation type="journal article" date="2015" name="Genome Announc.">
        <title>Draft Genome Sequence of Norvancomycin-Producing Strain Amycolatopsis orientalis CPCC200066.</title>
        <authorList>
            <person name="Lei X."/>
            <person name="Yuan F."/>
            <person name="Shi Y."/>
            <person name="Li X."/>
            <person name="Wang L."/>
            <person name="Hong B."/>
        </authorList>
    </citation>
    <scope>NUCLEOTIDE SEQUENCE [LARGE SCALE GENOMIC DNA]</scope>
    <source>
        <strain evidence="2 3">B-37</strain>
    </source>
</reference>
<dbReference type="EMBL" id="CP016174">
    <property type="protein sequence ID" value="ANN17997.1"/>
    <property type="molecule type" value="Genomic_DNA"/>
</dbReference>
<gene>
    <name evidence="2" type="ORF">SD37_21660</name>
</gene>
<sequence>MPTASEVIETINARAKEVGVRVRLHAAEIDGTRRIGIDEHTPVVTASVFKVPVALELAKQAAEGVLDLGEPVTVPPGHPTPSPYGLATFRHEVTMSWHDLAILMIGISDNVATDLILDRVGKEATGETLRRLGFEHTTVSQDCGETLSSIGEDLGISYEDDERLLTELPLEKLTALRALQPAQTCATTAEEITRLLGLIWRDEAASPTACADVRRWLELQVWPHRLRSGFPDDGIRVSGKTGTLPTVRNEVGVVEYPDGGRYAVGIFTDAVDGRSRVPERDAFIGFAAARAVEWLRLSEAAAE</sequence>